<dbReference type="InterPro" id="IPR043682">
    <property type="entry name" value="RqcH_bacterial"/>
</dbReference>
<evidence type="ECO:0000313" key="7">
    <source>
        <dbReference type="EMBL" id="NBC71181.1"/>
    </source>
</evidence>
<dbReference type="Gene3D" id="1.10.8.50">
    <property type="match status" value="1"/>
</dbReference>
<evidence type="ECO:0000256" key="3">
    <source>
        <dbReference type="ARBA" id="ARBA00022884"/>
    </source>
</evidence>
<keyword evidence="2 5" id="KW-0699">rRNA-binding</keyword>
<dbReference type="PANTHER" id="PTHR15239:SF6">
    <property type="entry name" value="RIBOSOME QUALITY CONTROL COMPLEX SUBUNIT NEMF"/>
    <property type="match status" value="1"/>
</dbReference>
<protein>
    <recommendedName>
        <fullName evidence="5">Rqc2 homolog RqcH</fullName>
        <shortName evidence="5">RqcH</shortName>
    </recommendedName>
</protein>
<dbReference type="GO" id="GO:0019843">
    <property type="term" value="F:rRNA binding"/>
    <property type="evidence" value="ECO:0007669"/>
    <property type="project" value="UniProtKB-UniRule"/>
</dbReference>
<dbReference type="Gene3D" id="2.30.310.10">
    <property type="entry name" value="ibrinogen binding protein from staphylococcus aureus domain"/>
    <property type="match status" value="1"/>
</dbReference>
<dbReference type="GO" id="GO:1990112">
    <property type="term" value="C:RQC complex"/>
    <property type="evidence" value="ECO:0007669"/>
    <property type="project" value="TreeGrafter"/>
</dbReference>
<dbReference type="PANTHER" id="PTHR15239">
    <property type="entry name" value="NUCLEAR EXPORT MEDIATOR FACTOR NEMF"/>
    <property type="match status" value="1"/>
</dbReference>
<dbReference type="Pfam" id="PF05833">
    <property type="entry name" value="NFACT_N"/>
    <property type="match status" value="2"/>
</dbReference>
<dbReference type="Pfam" id="PF05670">
    <property type="entry name" value="NFACT-R_1"/>
    <property type="match status" value="1"/>
</dbReference>
<dbReference type="FunFam" id="2.30.310.10:FF:000004">
    <property type="entry name" value="Fibronectin-binding protein A"/>
    <property type="match status" value="1"/>
</dbReference>
<dbReference type="EMBL" id="JAAAMU010000010">
    <property type="protein sequence ID" value="NBC71181.1"/>
    <property type="molecule type" value="Genomic_DNA"/>
</dbReference>
<comment type="caution">
    <text evidence="7">The sequence shown here is derived from an EMBL/GenBank/DDBJ whole genome shotgun (WGS) entry which is preliminary data.</text>
</comment>
<dbReference type="RefSeq" id="WP_161700886.1">
    <property type="nucleotide sequence ID" value="NZ_JAAAMU010000010.1"/>
</dbReference>
<accession>A0A7X4YT99</accession>
<name>A0A7X4YT99_9BACL</name>
<evidence type="ECO:0000256" key="4">
    <source>
        <dbReference type="ARBA" id="ARBA00022917"/>
    </source>
</evidence>
<dbReference type="GO" id="GO:0043023">
    <property type="term" value="F:ribosomal large subunit binding"/>
    <property type="evidence" value="ECO:0007669"/>
    <property type="project" value="UniProtKB-UniRule"/>
</dbReference>
<evidence type="ECO:0000256" key="1">
    <source>
        <dbReference type="ARBA" id="ARBA00022555"/>
    </source>
</evidence>
<keyword evidence="3 5" id="KW-0694">RNA-binding</keyword>
<evidence type="ECO:0000259" key="6">
    <source>
        <dbReference type="Pfam" id="PF05670"/>
    </source>
</evidence>
<dbReference type="InterPro" id="IPR008532">
    <property type="entry name" value="NFACT_RNA-bd"/>
</dbReference>
<keyword evidence="5" id="KW-0175">Coiled coil</keyword>
<keyword evidence="1 5" id="KW-0820">tRNA-binding</keyword>
<organism evidence="7 8">
    <name type="scientific">Paenibacillus sacheonensis</name>
    <dbReference type="NCBI Taxonomy" id="742054"/>
    <lineage>
        <taxon>Bacteria</taxon>
        <taxon>Bacillati</taxon>
        <taxon>Bacillota</taxon>
        <taxon>Bacilli</taxon>
        <taxon>Bacillales</taxon>
        <taxon>Paenibacillaceae</taxon>
        <taxon>Paenibacillus</taxon>
    </lineage>
</organism>
<dbReference type="OrthoDB" id="9766163at2"/>
<reference evidence="7 8" key="1">
    <citation type="submission" date="2020-01" db="EMBL/GenBank/DDBJ databases">
        <title>Paenibacillus soybeanensis sp. nov. isolated from the nodules of soybean (Glycine max(L.) Merr).</title>
        <authorList>
            <person name="Wang H."/>
        </authorList>
    </citation>
    <scope>NUCLEOTIDE SEQUENCE [LARGE SCALE GENOMIC DNA]</scope>
    <source>
        <strain evidence="7 8">DSM 23054</strain>
    </source>
</reference>
<dbReference type="InterPro" id="IPR051608">
    <property type="entry name" value="RQC_Subunit_NEMF"/>
</dbReference>
<evidence type="ECO:0000313" key="8">
    <source>
        <dbReference type="Proteomes" id="UP000558113"/>
    </source>
</evidence>
<comment type="subunit">
    <text evidence="5">Associates with stalled 50S ribosomal subunits. Binds to RqcP.</text>
</comment>
<dbReference type="GO" id="GO:0000049">
    <property type="term" value="F:tRNA binding"/>
    <property type="evidence" value="ECO:0007669"/>
    <property type="project" value="UniProtKB-UniRule"/>
</dbReference>
<feature type="domain" description="NFACT RNA-binding" evidence="6">
    <location>
        <begin position="497"/>
        <end position="585"/>
    </location>
</feature>
<dbReference type="Gene3D" id="3.40.970.40">
    <property type="entry name" value="fibrinogen binding protein from staphylococcus aureus domain like"/>
    <property type="match status" value="1"/>
</dbReference>
<comment type="function">
    <text evidence="5">Key component of the ribosome quality control system (RQC), a ribosome-associated complex that mediates the extraction of incompletely synthesized nascent chains from stalled ribosomes and their subsequent degradation. RqcH recruits Ala-charged tRNA, and with RqcP directs the elongation of stalled nascent chains on 50S ribosomal subunits, leading to non-templated C-terminal alanine extensions (Ala tail). The Ala tail promotes nascent chain degradation. May add between 1 and at least 8 Ala residues. Binds to stalled 50S ribosomal subunits.</text>
</comment>
<dbReference type="GO" id="GO:0072344">
    <property type="term" value="P:rescue of stalled ribosome"/>
    <property type="evidence" value="ECO:0007669"/>
    <property type="project" value="UniProtKB-UniRule"/>
</dbReference>
<evidence type="ECO:0000256" key="2">
    <source>
        <dbReference type="ARBA" id="ARBA00022730"/>
    </source>
</evidence>
<keyword evidence="8" id="KW-1185">Reference proteome</keyword>
<dbReference type="HAMAP" id="MF_00844_B">
    <property type="entry name" value="RqcH_B"/>
    <property type="match status" value="1"/>
</dbReference>
<proteinExistence type="inferred from homology"/>
<dbReference type="AlphaFoldDB" id="A0A7X4YT99"/>
<keyword evidence="4 5" id="KW-0648">Protein biosynthesis</keyword>
<feature type="coiled-coil region" evidence="5">
    <location>
        <begin position="333"/>
        <end position="367"/>
    </location>
</feature>
<dbReference type="Proteomes" id="UP000558113">
    <property type="component" value="Unassembled WGS sequence"/>
</dbReference>
<gene>
    <name evidence="5" type="primary">rqcH</name>
    <name evidence="7" type="ORF">GT003_19475</name>
</gene>
<comment type="similarity">
    <text evidence="5">Belongs to the NEMF family.</text>
</comment>
<evidence type="ECO:0000256" key="5">
    <source>
        <dbReference type="HAMAP-Rule" id="MF_00844"/>
    </source>
</evidence>
<sequence length="618" mass="68737">MALDGIVTRAVADELQACVGARIHKIHQPSPHDLVLQIRGGGIQGRLLLSANPTYPRVHWSEQSFVNPMEAPMFCMLMRKYCEGAVIEAVRQVGNERILHLDVRQRDELGDTFQKRIVIELMGRHSNIILLDAATETIHDGIHHVTPSISSFRVVMPGTAYVSPPEQGKRDPFSILNEQEFTDALHAAGTALLHPPMPDEDSIHFGTAPKAVPAESLTPDKLIVAAFSGLSPLLAKEIVYRGTAGEAPITLPNGLDELQLTSGTLWPIFNELMTQFRTRKYEPQIVALSGGSGKSAFSVTALTHLSGDTSAFATVSACLEAFYGDKAQRDTVKQRVSDLIRFLQNERNKNEKKVEKLEETLREAREADKFRILGELLTASLHAVQRGDTSVELANYYEEDMPLVTITLDPQLTPSQNAQRLFKKYAKFRNSQTVVAEQMELAEREIQYLASLLQQLDSASLADIEEIREELVDQGYMRQRVKRGAKKKKPKQPALLCYTSSEGLPIYVGKNNTQNDFLTNKVAGPNDTWLHTKDIPGSHVVIRGNAFNDSTLEEAAMLAAQFSQARSSSMVPVDYTLIRHVKKPSGAKPGFVIYDHQKTLFITPDEQRLKDLPSQIKI</sequence>